<dbReference type="PRINTS" id="PR00722">
    <property type="entry name" value="CHYMOTRYPSIN"/>
</dbReference>
<dbReference type="SUPFAM" id="SSF50494">
    <property type="entry name" value="Trypsin-like serine proteases"/>
    <property type="match status" value="1"/>
</dbReference>
<proteinExistence type="predicted"/>
<accession>A0ABQ8TKG6</accession>
<reference evidence="3 4" key="1">
    <citation type="journal article" date="2022" name="Allergy">
        <title>Genome assembly and annotation of Periplaneta americana reveal a comprehensive cockroach allergen profile.</title>
        <authorList>
            <person name="Wang L."/>
            <person name="Xiong Q."/>
            <person name="Saelim N."/>
            <person name="Wang L."/>
            <person name="Nong W."/>
            <person name="Wan A.T."/>
            <person name="Shi M."/>
            <person name="Liu X."/>
            <person name="Cao Q."/>
            <person name="Hui J.H.L."/>
            <person name="Sookrung N."/>
            <person name="Leung T.F."/>
            <person name="Tungtrongchitr A."/>
            <person name="Tsui S.K.W."/>
        </authorList>
    </citation>
    <scope>NUCLEOTIDE SEQUENCE [LARGE SCALE GENOMIC DNA]</scope>
    <source>
        <strain evidence="3">PWHHKU_190912</strain>
    </source>
</reference>
<dbReference type="CDD" id="cd00190">
    <property type="entry name" value="Tryp_SPc"/>
    <property type="match status" value="1"/>
</dbReference>
<dbReference type="InterPro" id="IPR009003">
    <property type="entry name" value="Peptidase_S1_PA"/>
</dbReference>
<gene>
    <name evidence="3" type="ORF">ANN_09118</name>
</gene>
<dbReference type="PANTHER" id="PTHR24252:SF20">
    <property type="entry name" value="LOW QUALITY PROTEIN: TRANSMEMBRANE PROTEASE SERINE 6"/>
    <property type="match status" value="1"/>
</dbReference>
<dbReference type="InterPro" id="IPR001254">
    <property type="entry name" value="Trypsin_dom"/>
</dbReference>
<dbReference type="PROSITE" id="PS50240">
    <property type="entry name" value="TRYPSIN_DOM"/>
    <property type="match status" value="1"/>
</dbReference>
<evidence type="ECO:0000313" key="3">
    <source>
        <dbReference type="EMBL" id="KAJ4447118.1"/>
    </source>
</evidence>
<dbReference type="InterPro" id="IPR001314">
    <property type="entry name" value="Peptidase_S1A"/>
</dbReference>
<dbReference type="EMBL" id="JAJSOF020000005">
    <property type="protein sequence ID" value="KAJ4447118.1"/>
    <property type="molecule type" value="Genomic_DNA"/>
</dbReference>
<feature type="domain" description="Peptidase S1" evidence="2">
    <location>
        <begin position="1"/>
        <end position="217"/>
    </location>
</feature>
<organism evidence="3 4">
    <name type="scientific">Periplaneta americana</name>
    <name type="common">American cockroach</name>
    <name type="synonym">Blatta americana</name>
    <dbReference type="NCBI Taxonomy" id="6978"/>
    <lineage>
        <taxon>Eukaryota</taxon>
        <taxon>Metazoa</taxon>
        <taxon>Ecdysozoa</taxon>
        <taxon>Arthropoda</taxon>
        <taxon>Hexapoda</taxon>
        <taxon>Insecta</taxon>
        <taxon>Pterygota</taxon>
        <taxon>Neoptera</taxon>
        <taxon>Polyneoptera</taxon>
        <taxon>Dictyoptera</taxon>
        <taxon>Blattodea</taxon>
        <taxon>Blattoidea</taxon>
        <taxon>Blattidae</taxon>
        <taxon>Blattinae</taxon>
        <taxon>Periplaneta</taxon>
    </lineage>
</organism>
<dbReference type="InterPro" id="IPR018114">
    <property type="entry name" value="TRYPSIN_HIS"/>
</dbReference>
<dbReference type="Pfam" id="PF00089">
    <property type="entry name" value="Trypsin"/>
    <property type="match status" value="1"/>
</dbReference>
<sequence>MLQLSLQISSSHKCGASILNENWALTAAHCVERNNASSITLYAGSIYLSSGGTTHNVSEIIIHESYDAFDSYINDIAVLKVSNPFQIDGVDVKPISLPAQGQNPPDEMLAEVIGWGELGEHGDFSDTLQKVNLMIVNQDQCRSIYEFYSEHVYDSQICAGLPVGIGGSCRGDDGGPLFVDGNVVGLVSWSRYCARPEYPTVYTRVSVYVDWIKQKTGA</sequence>
<protein>
    <recommendedName>
        <fullName evidence="2">Peptidase S1 domain-containing protein</fullName>
    </recommendedName>
</protein>
<dbReference type="Gene3D" id="2.40.10.10">
    <property type="entry name" value="Trypsin-like serine proteases"/>
    <property type="match status" value="2"/>
</dbReference>
<keyword evidence="1" id="KW-1015">Disulfide bond</keyword>
<evidence type="ECO:0000313" key="4">
    <source>
        <dbReference type="Proteomes" id="UP001148838"/>
    </source>
</evidence>
<dbReference type="PROSITE" id="PS00134">
    <property type="entry name" value="TRYPSIN_HIS"/>
    <property type="match status" value="1"/>
</dbReference>
<comment type="caution">
    <text evidence="3">The sequence shown here is derived from an EMBL/GenBank/DDBJ whole genome shotgun (WGS) entry which is preliminary data.</text>
</comment>
<keyword evidence="4" id="KW-1185">Reference proteome</keyword>
<dbReference type="PANTHER" id="PTHR24252">
    <property type="entry name" value="ACROSIN-RELATED"/>
    <property type="match status" value="1"/>
</dbReference>
<dbReference type="InterPro" id="IPR043504">
    <property type="entry name" value="Peptidase_S1_PA_chymotrypsin"/>
</dbReference>
<name>A0ABQ8TKG6_PERAM</name>
<dbReference type="Proteomes" id="UP001148838">
    <property type="component" value="Unassembled WGS sequence"/>
</dbReference>
<evidence type="ECO:0000256" key="1">
    <source>
        <dbReference type="ARBA" id="ARBA00023157"/>
    </source>
</evidence>
<evidence type="ECO:0000259" key="2">
    <source>
        <dbReference type="PROSITE" id="PS50240"/>
    </source>
</evidence>
<dbReference type="SMART" id="SM00020">
    <property type="entry name" value="Tryp_SPc"/>
    <property type="match status" value="1"/>
</dbReference>